<gene>
    <name evidence="2" type="ORF">J2Z37_001267</name>
</gene>
<feature type="transmembrane region" description="Helical" evidence="1">
    <location>
        <begin position="6"/>
        <end position="22"/>
    </location>
</feature>
<feature type="transmembrane region" description="Helical" evidence="1">
    <location>
        <begin position="72"/>
        <end position="89"/>
    </location>
</feature>
<protein>
    <submittedName>
        <fullName evidence="2">Integral membrane protein</fullName>
    </submittedName>
</protein>
<dbReference type="Proteomes" id="UP001519343">
    <property type="component" value="Unassembled WGS sequence"/>
</dbReference>
<keyword evidence="1" id="KW-0472">Membrane</keyword>
<evidence type="ECO:0000313" key="3">
    <source>
        <dbReference type="Proteomes" id="UP001519343"/>
    </source>
</evidence>
<dbReference type="EMBL" id="JAGGKT010000002">
    <property type="protein sequence ID" value="MBP1931270.1"/>
    <property type="molecule type" value="Genomic_DNA"/>
</dbReference>
<feature type="transmembrane region" description="Helical" evidence="1">
    <location>
        <begin position="101"/>
        <end position="126"/>
    </location>
</feature>
<feature type="transmembrane region" description="Helical" evidence="1">
    <location>
        <begin position="42"/>
        <end position="66"/>
    </location>
</feature>
<keyword evidence="1" id="KW-1133">Transmembrane helix</keyword>
<accession>A0ABS4GN33</accession>
<keyword evidence="3" id="KW-1185">Reference proteome</keyword>
<reference evidence="2 3" key="1">
    <citation type="submission" date="2021-03" db="EMBL/GenBank/DDBJ databases">
        <title>Genomic Encyclopedia of Type Strains, Phase IV (KMG-IV): sequencing the most valuable type-strain genomes for metagenomic binning, comparative biology and taxonomic classification.</title>
        <authorList>
            <person name="Goeker M."/>
        </authorList>
    </citation>
    <scope>NUCLEOTIDE SEQUENCE [LARGE SCALE GENOMIC DNA]</scope>
    <source>
        <strain evidence="2 3">DSM 24738</strain>
    </source>
</reference>
<comment type="caution">
    <text evidence="2">The sequence shown here is derived from an EMBL/GenBank/DDBJ whole genome shotgun (WGS) entry which is preliminary data.</text>
</comment>
<evidence type="ECO:0000256" key="1">
    <source>
        <dbReference type="SAM" id="Phobius"/>
    </source>
</evidence>
<proteinExistence type="predicted"/>
<feature type="transmembrane region" description="Helical" evidence="1">
    <location>
        <begin position="132"/>
        <end position="153"/>
    </location>
</feature>
<dbReference type="RefSeq" id="WP_209809340.1">
    <property type="nucleotide sequence ID" value="NZ_JAGGKT010000002.1"/>
</dbReference>
<sequence length="169" mass="19475">MNKTTRKWLWIALSSLTTFFLMKNSFEFPFEFSFDLRQVPLILGCLYVGYPAAFLGVLSIFVFHYFLYSDLFLNPFAITLISIFAPFISQSFHELSLEKKMYTATSIAMGSAFITFLTAVPFTYLFKEMDTVLGFIFVQGATTSIGLVIMELIQFHRDEYKIKATHIKV</sequence>
<name>A0ABS4GN33_9BACL</name>
<keyword evidence="1" id="KW-0812">Transmembrane</keyword>
<evidence type="ECO:0000313" key="2">
    <source>
        <dbReference type="EMBL" id="MBP1931270.1"/>
    </source>
</evidence>
<organism evidence="2 3">
    <name type="scientific">Ammoniphilus resinae</name>
    <dbReference type="NCBI Taxonomy" id="861532"/>
    <lineage>
        <taxon>Bacteria</taxon>
        <taxon>Bacillati</taxon>
        <taxon>Bacillota</taxon>
        <taxon>Bacilli</taxon>
        <taxon>Bacillales</taxon>
        <taxon>Paenibacillaceae</taxon>
        <taxon>Aneurinibacillus group</taxon>
        <taxon>Ammoniphilus</taxon>
    </lineage>
</organism>